<keyword evidence="1" id="KW-1133">Transmembrane helix</keyword>
<sequence length="367" mass="41003">MDSLSQALLGGAIQGAMLGHQQGRRSLIYGAALATLPDLDVFIRYADPVSNMTYHRGFSHSIFVLLLLAALLTWLIGKRGISYSHTRLFVTLSLVLITHSLLDSFTIYGTQLFWPLGIKPESWSAIFIIDPIYTLPLLAAVICFINKGFSSKIRRLLVISIVFSTGYLLFGLLGKNAAENRVANFFQTQGIEVSELRAVPTPYNTLVWRVIGKSPDGNYHEVITSWFDKGNPEWITQPLNLDLAQVLDGNELHQRLKWFTGDWLRYDIIDNNLVVSDLRMGIPTLYTFRFSVAECTDSGSLVASVPETWPSRMASSAETQMIFGRIFQQDPPLPLTQWQQQNLSNTNTLVCSNAVSPQIPSQTITNS</sequence>
<feature type="transmembrane region" description="Helical" evidence="1">
    <location>
        <begin position="122"/>
        <end position="144"/>
    </location>
</feature>
<accession>A0ABU4Q740</accession>
<gene>
    <name evidence="2" type="ORF">SIL79_02565</name>
</gene>
<feature type="transmembrane region" description="Helical" evidence="1">
    <location>
        <begin position="156"/>
        <end position="174"/>
    </location>
</feature>
<name>A0ABU4Q740_9GAMM</name>
<dbReference type="InterPro" id="IPR007404">
    <property type="entry name" value="YdjM-like"/>
</dbReference>
<protein>
    <submittedName>
        <fullName evidence="2">Metal-dependent hydrolase</fullName>
    </submittedName>
</protein>
<dbReference type="GeneID" id="88622355"/>
<comment type="caution">
    <text evidence="2">The sequence shown here is derived from an EMBL/GenBank/DDBJ whole genome shotgun (WGS) entry which is preliminary data.</text>
</comment>
<feature type="transmembrane region" description="Helical" evidence="1">
    <location>
        <begin position="88"/>
        <end position="110"/>
    </location>
</feature>
<dbReference type="PANTHER" id="PTHR40031:SF1">
    <property type="entry name" value="MEMBRANE-BOUND METAL-DEPENDENT HYDROLASE"/>
    <property type="match status" value="1"/>
</dbReference>
<reference evidence="2 3" key="1">
    <citation type="submission" date="2023-11" db="EMBL/GenBank/DDBJ databases">
        <title>MicrobeMod: A computational toolkit for identifying prokaryotic methylation and restriction-modification with nanopore sequencing.</title>
        <authorList>
            <person name="Crits-Christoph A."/>
            <person name="Kang S.C."/>
            <person name="Lee H."/>
            <person name="Ostrov N."/>
        </authorList>
    </citation>
    <scope>NUCLEOTIDE SEQUENCE [LARGE SCALE GENOMIC DNA]</scope>
    <source>
        <strain evidence="2 3">ATCC BAA-2732</strain>
    </source>
</reference>
<evidence type="ECO:0000256" key="1">
    <source>
        <dbReference type="SAM" id="Phobius"/>
    </source>
</evidence>
<dbReference type="Proteomes" id="UP001272773">
    <property type="component" value="Unassembled WGS sequence"/>
</dbReference>
<evidence type="ECO:0000313" key="3">
    <source>
        <dbReference type="Proteomes" id="UP001272773"/>
    </source>
</evidence>
<keyword evidence="2" id="KW-0378">Hydrolase</keyword>
<dbReference type="EMBL" id="JAWXXR010000001">
    <property type="protein sequence ID" value="MDX6015256.1"/>
    <property type="molecule type" value="Genomic_DNA"/>
</dbReference>
<dbReference type="GO" id="GO:0016787">
    <property type="term" value="F:hydrolase activity"/>
    <property type="evidence" value="ECO:0007669"/>
    <property type="project" value="UniProtKB-KW"/>
</dbReference>
<keyword evidence="1" id="KW-0472">Membrane</keyword>
<proteinExistence type="predicted"/>
<dbReference type="PANTHER" id="PTHR40031">
    <property type="entry name" value="HYPOTHETICAL MEMBRANE SPANNING PROTEIN"/>
    <property type="match status" value="1"/>
</dbReference>
<organism evidence="2 3">
    <name type="scientific">Shewanella indica</name>
    <dbReference type="NCBI Taxonomy" id="768528"/>
    <lineage>
        <taxon>Bacteria</taxon>
        <taxon>Pseudomonadati</taxon>
        <taxon>Pseudomonadota</taxon>
        <taxon>Gammaproteobacteria</taxon>
        <taxon>Alteromonadales</taxon>
        <taxon>Shewanellaceae</taxon>
        <taxon>Shewanella</taxon>
    </lineage>
</organism>
<feature type="transmembrane region" description="Helical" evidence="1">
    <location>
        <begin position="58"/>
        <end position="76"/>
    </location>
</feature>
<dbReference type="InterPro" id="IPR053170">
    <property type="entry name" value="Transcription_regulator"/>
</dbReference>
<dbReference type="Pfam" id="PF04307">
    <property type="entry name" value="YdjM"/>
    <property type="match status" value="1"/>
</dbReference>
<keyword evidence="3" id="KW-1185">Reference proteome</keyword>
<evidence type="ECO:0000313" key="2">
    <source>
        <dbReference type="EMBL" id="MDX6015256.1"/>
    </source>
</evidence>
<keyword evidence="1" id="KW-0812">Transmembrane</keyword>
<dbReference type="RefSeq" id="WP_082014351.1">
    <property type="nucleotide sequence ID" value="NZ_JAVMLA010000001.1"/>
</dbReference>